<reference evidence="1" key="1">
    <citation type="journal article" date="2021" name="Open Biol.">
        <title>Shared evolutionary footprints suggest mitochondrial oxidative damage underlies multiple complex I losses in fungi.</title>
        <authorList>
            <person name="Schikora-Tamarit M.A."/>
            <person name="Marcet-Houben M."/>
            <person name="Nosek J."/>
            <person name="Gabaldon T."/>
        </authorList>
    </citation>
    <scope>NUCLEOTIDE SEQUENCE</scope>
    <source>
        <strain evidence="1">CBS6075</strain>
    </source>
</reference>
<gene>
    <name evidence="1" type="ORF">OGAPHI_002257</name>
</gene>
<evidence type="ECO:0000313" key="2">
    <source>
        <dbReference type="Proteomes" id="UP000769157"/>
    </source>
</evidence>
<keyword evidence="2" id="KW-1185">Reference proteome</keyword>
<protein>
    <submittedName>
        <fullName evidence="1">Uncharacterized protein</fullName>
    </submittedName>
</protein>
<accession>A0A9P8PAB2</accession>
<dbReference type="GeneID" id="70234224"/>
<name>A0A9P8PAB2_9ASCO</name>
<proteinExistence type="predicted"/>
<dbReference type="AlphaFoldDB" id="A0A9P8PAB2"/>
<dbReference type="EMBL" id="JAEUBE010000158">
    <property type="protein sequence ID" value="KAH3668503.1"/>
    <property type="molecule type" value="Genomic_DNA"/>
</dbReference>
<comment type="caution">
    <text evidence="1">The sequence shown here is derived from an EMBL/GenBank/DDBJ whole genome shotgun (WGS) entry which is preliminary data.</text>
</comment>
<dbReference type="RefSeq" id="XP_046062917.1">
    <property type="nucleotide sequence ID" value="XM_046203107.1"/>
</dbReference>
<dbReference type="Proteomes" id="UP000769157">
    <property type="component" value="Unassembled WGS sequence"/>
</dbReference>
<reference evidence="1" key="2">
    <citation type="submission" date="2021-01" db="EMBL/GenBank/DDBJ databases">
        <authorList>
            <person name="Schikora-Tamarit M.A."/>
        </authorList>
    </citation>
    <scope>NUCLEOTIDE SEQUENCE</scope>
    <source>
        <strain evidence="1">CBS6075</strain>
    </source>
</reference>
<sequence length="131" mass="14608">MSIVCFRTSRNLSFWSRFWILKFSSSSAISHSGSHSATKSNRTFNVSRYELYISAILGFNTTMYGNFINSDSLLVTKTNMSLNVSLAFSININGLSLCEATKLNRSRSSKETVGRGLEASFLINRSRAVLN</sequence>
<organism evidence="1 2">
    <name type="scientific">Ogataea philodendri</name>
    <dbReference type="NCBI Taxonomy" id="1378263"/>
    <lineage>
        <taxon>Eukaryota</taxon>
        <taxon>Fungi</taxon>
        <taxon>Dikarya</taxon>
        <taxon>Ascomycota</taxon>
        <taxon>Saccharomycotina</taxon>
        <taxon>Pichiomycetes</taxon>
        <taxon>Pichiales</taxon>
        <taxon>Pichiaceae</taxon>
        <taxon>Ogataea</taxon>
    </lineage>
</organism>
<evidence type="ECO:0000313" key="1">
    <source>
        <dbReference type="EMBL" id="KAH3668503.1"/>
    </source>
</evidence>